<gene>
    <name evidence="4" type="ORF">COT79_02840</name>
</gene>
<dbReference type="PANTHER" id="PTHR11469:SF1">
    <property type="entry name" value="GLUCOSE-6-PHOSPHATE ISOMERASE"/>
    <property type="match status" value="1"/>
</dbReference>
<comment type="caution">
    <text evidence="4">The sequence shown here is derived from an EMBL/GenBank/DDBJ whole genome shotgun (WGS) entry which is preliminary data.</text>
</comment>
<evidence type="ECO:0000256" key="3">
    <source>
        <dbReference type="ARBA" id="ARBA00023235"/>
    </source>
</evidence>
<dbReference type="PROSITE" id="PS51463">
    <property type="entry name" value="P_GLUCOSE_ISOMERASE_3"/>
    <property type="match status" value="1"/>
</dbReference>
<evidence type="ECO:0000256" key="1">
    <source>
        <dbReference type="ARBA" id="ARBA00022432"/>
    </source>
</evidence>
<dbReference type="InterPro" id="IPR001672">
    <property type="entry name" value="G6P_Isomerase"/>
</dbReference>
<dbReference type="Proteomes" id="UP000231162">
    <property type="component" value="Unassembled WGS sequence"/>
</dbReference>
<dbReference type="SUPFAM" id="SSF53697">
    <property type="entry name" value="SIS domain"/>
    <property type="match status" value="1"/>
</dbReference>
<protein>
    <submittedName>
        <fullName evidence="4">Uncharacterized protein</fullName>
    </submittedName>
</protein>
<organism evidence="4 5">
    <name type="scientific">Candidatus Berkelbacteria bacterium CG10_big_fil_rev_8_21_14_0_10_43_14</name>
    <dbReference type="NCBI Taxonomy" id="1974515"/>
    <lineage>
        <taxon>Bacteria</taxon>
        <taxon>Candidatus Berkelbacteria</taxon>
    </lineage>
</organism>
<dbReference type="GO" id="GO:0048029">
    <property type="term" value="F:monosaccharide binding"/>
    <property type="evidence" value="ECO:0007669"/>
    <property type="project" value="TreeGrafter"/>
</dbReference>
<reference evidence="5" key="1">
    <citation type="submission" date="2017-09" db="EMBL/GenBank/DDBJ databases">
        <title>Depth-based differentiation of microbial function through sediment-hosted aquifers and enrichment of novel symbionts in the deep terrestrial subsurface.</title>
        <authorList>
            <person name="Probst A.J."/>
            <person name="Ladd B."/>
            <person name="Jarett J.K."/>
            <person name="Geller-Mcgrath D.E."/>
            <person name="Sieber C.M.K."/>
            <person name="Emerson J.B."/>
            <person name="Anantharaman K."/>
            <person name="Thomas B.C."/>
            <person name="Malmstrom R."/>
            <person name="Stieglmeier M."/>
            <person name="Klingl A."/>
            <person name="Woyke T."/>
            <person name="Ryan C.M."/>
            <person name="Banfield J.F."/>
        </authorList>
    </citation>
    <scope>NUCLEOTIDE SEQUENCE [LARGE SCALE GENOMIC DNA]</scope>
</reference>
<keyword evidence="1" id="KW-0312">Gluconeogenesis</keyword>
<evidence type="ECO:0000313" key="5">
    <source>
        <dbReference type="Proteomes" id="UP000231162"/>
    </source>
</evidence>
<dbReference type="GO" id="GO:0004347">
    <property type="term" value="F:glucose-6-phosphate isomerase activity"/>
    <property type="evidence" value="ECO:0007669"/>
    <property type="project" value="InterPro"/>
</dbReference>
<dbReference type="GO" id="GO:0006094">
    <property type="term" value="P:gluconeogenesis"/>
    <property type="evidence" value="ECO:0007669"/>
    <property type="project" value="UniProtKB-KW"/>
</dbReference>
<dbReference type="GO" id="GO:0051156">
    <property type="term" value="P:glucose 6-phosphate metabolic process"/>
    <property type="evidence" value="ECO:0007669"/>
    <property type="project" value="TreeGrafter"/>
</dbReference>
<dbReference type="Gene3D" id="3.40.50.10490">
    <property type="entry name" value="Glucose-6-phosphate isomerase like protein, domain 1"/>
    <property type="match status" value="2"/>
</dbReference>
<name>A0A2M6R8D6_9BACT</name>
<dbReference type="EMBL" id="PEZX01000037">
    <property type="protein sequence ID" value="PIS06757.1"/>
    <property type="molecule type" value="Genomic_DNA"/>
</dbReference>
<dbReference type="GO" id="GO:0005829">
    <property type="term" value="C:cytosol"/>
    <property type="evidence" value="ECO:0007669"/>
    <property type="project" value="TreeGrafter"/>
</dbReference>
<evidence type="ECO:0000256" key="2">
    <source>
        <dbReference type="ARBA" id="ARBA00023152"/>
    </source>
</evidence>
<dbReference type="GO" id="GO:0006096">
    <property type="term" value="P:glycolytic process"/>
    <property type="evidence" value="ECO:0007669"/>
    <property type="project" value="UniProtKB-KW"/>
</dbReference>
<keyword evidence="2" id="KW-0324">Glycolysis</keyword>
<dbReference type="PANTHER" id="PTHR11469">
    <property type="entry name" value="GLUCOSE-6-PHOSPHATE ISOMERASE"/>
    <property type="match status" value="1"/>
</dbReference>
<evidence type="ECO:0000313" key="4">
    <source>
        <dbReference type="EMBL" id="PIS06757.1"/>
    </source>
</evidence>
<keyword evidence="3" id="KW-0413">Isomerase</keyword>
<proteinExistence type="predicted"/>
<dbReference type="GO" id="GO:0097367">
    <property type="term" value="F:carbohydrate derivative binding"/>
    <property type="evidence" value="ECO:0007669"/>
    <property type="project" value="InterPro"/>
</dbReference>
<sequence>MIHTKLYGIESHGTYPENIRSLGDPSFTKYKENIAEIKIELENYQKFSNIIVIGHGGSISTFAVYVRALKGNGKKVFLLNTNEIDLINNIKNEYTKLNTVVVCISKSGTNITNLEAVLQFSDYPVIVVTENIQNALGSIAEYYGWKIIKHPPLGGRFSGFSASSFVPALLFGLPVDRIQKGAQEMYALCSINNKPNDNPAWKIASALHRLELVGKDEIYVALYSYYLETTIPLIMQLVHETTGKEGKGWTVIGAVGPESQHHTNQRYFGGKNNMVGVFATVNNQRDKKTSVSIPHELQHTKIREGTLTDIDNVLLSKSLLYEFEGTKQDALQQKIPFIHIELEKLDSQNVAQFIALWHMIVYYLARLINVDPFSQPQVENSKEISFQLRKNAQK</sequence>
<dbReference type="AlphaFoldDB" id="A0A2M6R8D6"/>
<dbReference type="InterPro" id="IPR046348">
    <property type="entry name" value="SIS_dom_sf"/>
</dbReference>
<accession>A0A2M6R8D6</accession>